<dbReference type="STRING" id="1082931.KKY_3929"/>
<keyword evidence="9" id="KW-1185">Reference proteome</keyword>
<keyword evidence="3" id="KW-0813">Transport</keyword>
<accession>G4REH8</accession>
<dbReference type="HOGENOM" id="CLU_873919_0_0_5"/>
<dbReference type="GO" id="GO:1901678">
    <property type="term" value="P:iron coordination entity transport"/>
    <property type="evidence" value="ECO:0007669"/>
    <property type="project" value="UniProtKB-ARBA"/>
</dbReference>
<evidence type="ECO:0000256" key="1">
    <source>
        <dbReference type="ARBA" id="ARBA00004196"/>
    </source>
</evidence>
<proteinExistence type="inferred from homology"/>
<dbReference type="RefSeq" id="WP_014133054.1">
    <property type="nucleotide sequence ID" value="NC_016078.1"/>
</dbReference>
<keyword evidence="4" id="KW-0406">Ion transport</keyword>
<keyword evidence="5 6" id="KW-0732">Signal</keyword>
<evidence type="ECO:0000256" key="3">
    <source>
        <dbReference type="ARBA" id="ARBA00022448"/>
    </source>
</evidence>
<feature type="chain" id="PRO_5003468183" evidence="6">
    <location>
        <begin position="21"/>
        <end position="318"/>
    </location>
</feature>
<dbReference type="PANTHER" id="PTHR30532">
    <property type="entry name" value="IRON III DICITRATE-BINDING PERIPLASMIC PROTEIN"/>
    <property type="match status" value="1"/>
</dbReference>
<dbReference type="AlphaFoldDB" id="G4REH8"/>
<name>G4REH8_PELHB</name>
<dbReference type="InterPro" id="IPR051313">
    <property type="entry name" value="Bact_iron-sidero_bind"/>
</dbReference>
<evidence type="ECO:0000313" key="8">
    <source>
        <dbReference type="EMBL" id="AEQ53910.1"/>
    </source>
</evidence>
<sequence length="318" mass="34610">MKRFAIVVGLLALVSSGAPAQDMRSFTDDIGRVVDIPADPQRIVSLHDQSITIPLLELGVVPVGSHGRTTEDGTPYIRSARMLTGADFDNSDIAFMGNFPADIEAVAAAEPDLIITVDAQSEILDQLETIAPTIVLDNAARAEYGLYSTLADLTGTQRQLEMLEARYRHQIAEITALVDTADVTVNVIQGSGGELAVWHSYFNLGRVLRDAGFAFPRIVDAIPEDESARWSGEVLPQLDADFVFVTYPAEIGYTPADAIAQLEDIVPGFCDFLHACRTNQMVVIPRDQASSWSYYALGQMAYAIISQISGRDFEPMVP</sequence>
<keyword evidence="4" id="KW-0410">Iron transport</keyword>
<comment type="similarity">
    <text evidence="2">Belongs to the bacterial solute-binding protein 8 family.</text>
</comment>
<evidence type="ECO:0000256" key="5">
    <source>
        <dbReference type="ARBA" id="ARBA00022729"/>
    </source>
</evidence>
<dbReference type="EMBL" id="CP003075">
    <property type="protein sequence ID" value="AEQ53910.1"/>
    <property type="molecule type" value="Genomic_DNA"/>
</dbReference>
<dbReference type="GO" id="GO:0030288">
    <property type="term" value="C:outer membrane-bounded periplasmic space"/>
    <property type="evidence" value="ECO:0007669"/>
    <property type="project" value="TreeGrafter"/>
</dbReference>
<dbReference type="PANTHER" id="PTHR30532:SF1">
    <property type="entry name" value="IRON(3+)-HYDROXAMATE-BINDING PROTEIN FHUD"/>
    <property type="match status" value="1"/>
</dbReference>
<protein>
    <submittedName>
        <fullName evidence="8">Putative iron compound-binding protein of ABC transporter family</fullName>
    </submittedName>
</protein>
<evidence type="ECO:0000313" key="9">
    <source>
        <dbReference type="Proteomes" id="UP000008850"/>
    </source>
</evidence>
<evidence type="ECO:0000256" key="2">
    <source>
        <dbReference type="ARBA" id="ARBA00008814"/>
    </source>
</evidence>
<organism evidence="8 9">
    <name type="scientific">Pelagibacterium halotolerans (strain DSM 22347 / JCM 15775 / CGMCC 1.7692 / B2)</name>
    <dbReference type="NCBI Taxonomy" id="1082931"/>
    <lineage>
        <taxon>Bacteria</taxon>
        <taxon>Pseudomonadati</taxon>
        <taxon>Pseudomonadota</taxon>
        <taxon>Alphaproteobacteria</taxon>
        <taxon>Hyphomicrobiales</taxon>
        <taxon>Devosiaceae</taxon>
        <taxon>Pelagibacterium</taxon>
    </lineage>
</organism>
<feature type="signal peptide" evidence="6">
    <location>
        <begin position="1"/>
        <end position="20"/>
    </location>
</feature>
<dbReference type="Proteomes" id="UP000008850">
    <property type="component" value="Chromosome"/>
</dbReference>
<feature type="domain" description="Fe/B12 periplasmic-binding" evidence="7">
    <location>
        <begin position="43"/>
        <end position="312"/>
    </location>
</feature>
<keyword evidence="4" id="KW-0408">Iron</keyword>
<dbReference type="PROSITE" id="PS50983">
    <property type="entry name" value="FE_B12_PBP"/>
    <property type="match status" value="1"/>
</dbReference>
<dbReference type="KEGG" id="phl:KKY_3929"/>
<comment type="subcellular location">
    <subcellularLocation>
        <location evidence="1">Cell envelope</location>
    </subcellularLocation>
</comment>
<reference evidence="8 9" key="1">
    <citation type="journal article" date="2012" name="J. Bacteriol.">
        <title>Complete genome sequence of Pelagibacterium halotolerans B2T.</title>
        <authorList>
            <person name="Huo Y.Y."/>
            <person name="Cheng H."/>
            <person name="Han X.F."/>
            <person name="Jiang X.W."/>
            <person name="Sun C."/>
            <person name="Zhang X.Q."/>
            <person name="Zhu X.F."/>
            <person name="Liu Y.F."/>
            <person name="Li P.F."/>
            <person name="Ni P.X."/>
            <person name="Wu M."/>
        </authorList>
    </citation>
    <scope>NUCLEOTIDE SEQUENCE [LARGE SCALE GENOMIC DNA]</scope>
    <source>
        <strain evidence="9">DSM 22347 / JCM 15775 / CGMCC 1.7692 / B2</strain>
    </source>
</reference>
<dbReference type="SUPFAM" id="SSF53807">
    <property type="entry name" value="Helical backbone' metal receptor"/>
    <property type="match status" value="1"/>
</dbReference>
<dbReference type="eggNOG" id="COG0614">
    <property type="taxonomic scope" value="Bacteria"/>
</dbReference>
<gene>
    <name evidence="8" type="ordered locus">KKY_3929</name>
</gene>
<dbReference type="Pfam" id="PF01497">
    <property type="entry name" value="Peripla_BP_2"/>
    <property type="match status" value="1"/>
</dbReference>
<dbReference type="InterPro" id="IPR002491">
    <property type="entry name" value="ABC_transptr_periplasmic_BD"/>
</dbReference>
<evidence type="ECO:0000256" key="6">
    <source>
        <dbReference type="SAM" id="SignalP"/>
    </source>
</evidence>
<evidence type="ECO:0000256" key="4">
    <source>
        <dbReference type="ARBA" id="ARBA00022496"/>
    </source>
</evidence>
<dbReference type="Gene3D" id="3.40.50.1980">
    <property type="entry name" value="Nitrogenase molybdenum iron protein domain"/>
    <property type="match status" value="2"/>
</dbReference>
<evidence type="ECO:0000259" key="7">
    <source>
        <dbReference type="PROSITE" id="PS50983"/>
    </source>
</evidence>